<proteinExistence type="predicted"/>
<reference evidence="2 3" key="1">
    <citation type="submission" date="2017-02" db="EMBL/GenBank/DDBJ databases">
        <authorList>
            <person name="Peterson S.W."/>
        </authorList>
    </citation>
    <scope>NUCLEOTIDE SEQUENCE [LARGE SCALE GENOMIC DNA]</scope>
    <source>
        <strain evidence="2 3">DSM 18034</strain>
    </source>
</reference>
<organism evidence="2 3">
    <name type="scientific">Desulfobaculum bizertense DSM 18034</name>
    <dbReference type="NCBI Taxonomy" id="1121442"/>
    <lineage>
        <taxon>Bacteria</taxon>
        <taxon>Pseudomonadati</taxon>
        <taxon>Thermodesulfobacteriota</taxon>
        <taxon>Desulfovibrionia</taxon>
        <taxon>Desulfovibrionales</taxon>
        <taxon>Desulfovibrionaceae</taxon>
        <taxon>Desulfobaculum</taxon>
    </lineage>
</organism>
<accession>A0A1T4X230</accession>
<dbReference type="PANTHER" id="PTHR33376:SF15">
    <property type="entry name" value="BLL6794 PROTEIN"/>
    <property type="match status" value="1"/>
</dbReference>
<dbReference type="Proteomes" id="UP000189733">
    <property type="component" value="Unassembled WGS sequence"/>
</dbReference>
<evidence type="ECO:0000256" key="1">
    <source>
        <dbReference type="ARBA" id="ARBA00022729"/>
    </source>
</evidence>
<dbReference type="InterPro" id="IPR018389">
    <property type="entry name" value="DctP_fam"/>
</dbReference>
<dbReference type="GO" id="GO:0055085">
    <property type="term" value="P:transmembrane transport"/>
    <property type="evidence" value="ECO:0007669"/>
    <property type="project" value="InterPro"/>
</dbReference>
<dbReference type="Gene3D" id="3.40.190.170">
    <property type="entry name" value="Bacterial extracellular solute-binding protein, family 7"/>
    <property type="match status" value="1"/>
</dbReference>
<name>A0A1T4X230_9BACT</name>
<dbReference type="STRING" id="1121442.SAMN02745702_02915"/>
<keyword evidence="1" id="KW-0732">Signal</keyword>
<keyword evidence="3" id="KW-1185">Reference proteome</keyword>
<dbReference type="PANTHER" id="PTHR33376">
    <property type="match status" value="1"/>
</dbReference>
<dbReference type="NCBIfam" id="NF037995">
    <property type="entry name" value="TRAP_S1"/>
    <property type="match status" value="1"/>
</dbReference>
<dbReference type="InterPro" id="IPR038404">
    <property type="entry name" value="TRAP_DctP_sf"/>
</dbReference>
<protein>
    <submittedName>
        <fullName evidence="2">TRAP-type C4-dicarboxylate transport system, substrate-binding protein</fullName>
    </submittedName>
</protein>
<dbReference type="EMBL" id="FUYA01000015">
    <property type="protein sequence ID" value="SKA83606.1"/>
    <property type="molecule type" value="Genomic_DNA"/>
</dbReference>
<dbReference type="AlphaFoldDB" id="A0A1T4X230"/>
<evidence type="ECO:0000313" key="3">
    <source>
        <dbReference type="Proteomes" id="UP000189733"/>
    </source>
</evidence>
<dbReference type="Pfam" id="PF03480">
    <property type="entry name" value="DctP"/>
    <property type="match status" value="1"/>
</dbReference>
<evidence type="ECO:0000313" key="2">
    <source>
        <dbReference type="EMBL" id="SKA83606.1"/>
    </source>
</evidence>
<gene>
    <name evidence="2" type="ORF">SAMN02745702_02915</name>
</gene>
<sequence length="342" mass="38289">MGYREKMGRKAVIVLVVVLLMWVSSASAELRLRASSTLPLSALESVQLRHYGAAIERATGGEVQVTLSTRGRLLNASEAYAGVLEGRADIVCLPLAELDKFFPASMMLTLPVRLKNAEEASEALWKVFTKYDAPHMTQAPIKVLAMYTTAPISVMSKMQLPGLESIRGVHMRTMKDGNLYARSVMAVPFDLPLDKTGPALRAGTISALIGSADLLRDLNYAEFCRYVVPLSGQVHPYVVFTSREHFESLPETVQKALDGIALEQSVWAGQEADRRAQESLNWALRTRELVFSYWPRDDLRRFSPQVRRIVAHWAWSVKERGYDPEELFTFIGRPALAHLLDR</sequence>